<evidence type="ECO:0000313" key="1">
    <source>
        <dbReference type="EMBL" id="RDD82085.1"/>
    </source>
</evidence>
<protein>
    <submittedName>
        <fullName evidence="1">Uncharacterized protein</fullName>
    </submittedName>
</protein>
<gene>
    <name evidence="1" type="ORF">DVJ77_08460</name>
</gene>
<sequence>MASIMGSERVKMDRPARSQVAGEILRIHLRYGVRTAPARRVSRYGAMLVFGVLGAAQTVSETESAADCATPA</sequence>
<dbReference type="AlphaFoldDB" id="A0A369UPW2"/>
<accession>A0A369UPW2</accession>
<reference evidence="1 2" key="1">
    <citation type="submission" date="2018-07" db="EMBL/GenBank/DDBJ databases">
        <title>Dyella tabacisoli L4-6T, whole genome shotgun sequence.</title>
        <authorList>
            <person name="Zhou X.-K."/>
            <person name="Li W.-J."/>
            <person name="Duan Y.-Q."/>
        </authorList>
    </citation>
    <scope>NUCLEOTIDE SEQUENCE [LARGE SCALE GENOMIC DNA]</scope>
    <source>
        <strain evidence="1 2">L4-6</strain>
    </source>
</reference>
<comment type="caution">
    <text evidence="1">The sequence shown here is derived from an EMBL/GenBank/DDBJ whole genome shotgun (WGS) entry which is preliminary data.</text>
</comment>
<keyword evidence="2" id="KW-1185">Reference proteome</keyword>
<dbReference type="Proteomes" id="UP000253782">
    <property type="component" value="Unassembled WGS sequence"/>
</dbReference>
<name>A0A369UPW2_9GAMM</name>
<evidence type="ECO:0000313" key="2">
    <source>
        <dbReference type="Proteomes" id="UP000253782"/>
    </source>
</evidence>
<dbReference type="EMBL" id="QQAH01000007">
    <property type="protein sequence ID" value="RDD82085.1"/>
    <property type="molecule type" value="Genomic_DNA"/>
</dbReference>
<proteinExistence type="predicted"/>
<organism evidence="1 2">
    <name type="scientific">Dyella tabacisoli</name>
    <dbReference type="NCBI Taxonomy" id="2282381"/>
    <lineage>
        <taxon>Bacteria</taxon>
        <taxon>Pseudomonadati</taxon>
        <taxon>Pseudomonadota</taxon>
        <taxon>Gammaproteobacteria</taxon>
        <taxon>Lysobacterales</taxon>
        <taxon>Rhodanobacteraceae</taxon>
        <taxon>Dyella</taxon>
    </lineage>
</organism>